<feature type="region of interest" description="Disordered" evidence="2">
    <location>
        <begin position="150"/>
        <end position="206"/>
    </location>
</feature>
<feature type="compositionally biased region" description="Low complexity" evidence="2">
    <location>
        <begin position="28"/>
        <end position="38"/>
    </location>
</feature>
<feature type="compositionally biased region" description="Polar residues" evidence="2">
    <location>
        <begin position="180"/>
        <end position="198"/>
    </location>
</feature>
<evidence type="ECO:0000313" key="4">
    <source>
        <dbReference type="Proteomes" id="UP000572817"/>
    </source>
</evidence>
<evidence type="ECO:0000256" key="2">
    <source>
        <dbReference type="SAM" id="MobiDB-lite"/>
    </source>
</evidence>
<feature type="compositionally biased region" description="Acidic residues" evidence="2">
    <location>
        <begin position="159"/>
        <end position="168"/>
    </location>
</feature>
<dbReference type="GO" id="GO:0006623">
    <property type="term" value="P:protein targeting to vacuole"/>
    <property type="evidence" value="ECO:0007669"/>
    <property type="project" value="TreeGrafter"/>
</dbReference>
<name>A0A8H4IUA7_9PEZI</name>
<sequence length="388" mass="40780">MRSPRLRASPAVQEPPAETRLDHRAGADRQASSSDADSTLLVFDAGDEPPPPYEHAADRCVVLPHRTAQWRVKGNEHLLLSTLAATVLVSERQLDGGNVELLQAGQKADRSPTDPVSSIAISTYSTINEVILGIAAGPREAYRQVVKAKEDQKIREAEEYQPLDDDPPGDCGAPGASDATSTLACPTPPSGSESNTLRAGSDAGTAKGATENPYAAVALSSGKGVARIVGAGLKAPGVYTHGLSRGFNNVPRWYGDETVRKEEKVDGVVTGLAAAGKGLGYGLYDGITGFFVQPVKGAQKEGPVGFLKGFGKGLGGIVCKPAAGACGVPGYAFTGIQKSIEKQLSRKASTEECLAAEEVLRGEEEMRKLSDKERTEIVSAWLARRTNS</sequence>
<protein>
    <submittedName>
        <fullName evidence="3">Vacuolar protein sorting-associated protein 13A</fullName>
    </submittedName>
</protein>
<accession>A0A8H4IUA7</accession>
<evidence type="ECO:0000256" key="1">
    <source>
        <dbReference type="ARBA" id="ARBA00006545"/>
    </source>
</evidence>
<feature type="compositionally biased region" description="Basic and acidic residues" evidence="2">
    <location>
        <begin position="17"/>
        <end position="27"/>
    </location>
</feature>
<dbReference type="InterPro" id="IPR026847">
    <property type="entry name" value="VPS13"/>
</dbReference>
<reference evidence="3" key="1">
    <citation type="submission" date="2020-04" db="EMBL/GenBank/DDBJ databases">
        <title>Genome Assembly and Annotation of Botryosphaeria dothidea sdau 11-99, a Latent Pathogen of Apple Fruit Ring Rot in China.</title>
        <authorList>
            <person name="Yu C."/>
            <person name="Diao Y."/>
            <person name="Lu Q."/>
            <person name="Zhao J."/>
            <person name="Cui S."/>
            <person name="Peng C."/>
            <person name="He B."/>
            <person name="Liu H."/>
        </authorList>
    </citation>
    <scope>NUCLEOTIDE SEQUENCE [LARGE SCALE GENOMIC DNA]</scope>
    <source>
        <strain evidence="3">Sdau11-99</strain>
    </source>
</reference>
<dbReference type="Proteomes" id="UP000572817">
    <property type="component" value="Unassembled WGS sequence"/>
</dbReference>
<dbReference type="GO" id="GO:0045053">
    <property type="term" value="P:protein retention in Golgi apparatus"/>
    <property type="evidence" value="ECO:0007669"/>
    <property type="project" value="TreeGrafter"/>
</dbReference>
<dbReference type="PANTHER" id="PTHR16166:SF93">
    <property type="entry name" value="INTERMEMBRANE LIPID TRANSFER PROTEIN VPS13"/>
    <property type="match status" value="1"/>
</dbReference>
<dbReference type="OrthoDB" id="428159at2759"/>
<organism evidence="3 4">
    <name type="scientific">Botryosphaeria dothidea</name>
    <dbReference type="NCBI Taxonomy" id="55169"/>
    <lineage>
        <taxon>Eukaryota</taxon>
        <taxon>Fungi</taxon>
        <taxon>Dikarya</taxon>
        <taxon>Ascomycota</taxon>
        <taxon>Pezizomycotina</taxon>
        <taxon>Dothideomycetes</taxon>
        <taxon>Dothideomycetes incertae sedis</taxon>
        <taxon>Botryosphaeriales</taxon>
        <taxon>Botryosphaeriaceae</taxon>
        <taxon>Botryosphaeria</taxon>
    </lineage>
</organism>
<proteinExistence type="inferred from homology"/>
<gene>
    <name evidence="3" type="ORF">GTA08_BOTSDO04186</name>
</gene>
<feature type="region of interest" description="Disordered" evidence="2">
    <location>
        <begin position="1"/>
        <end position="48"/>
    </location>
</feature>
<evidence type="ECO:0000313" key="3">
    <source>
        <dbReference type="EMBL" id="KAF4307412.1"/>
    </source>
</evidence>
<keyword evidence="4" id="KW-1185">Reference proteome</keyword>
<comment type="caution">
    <text evidence="3">The sequence shown here is derived from an EMBL/GenBank/DDBJ whole genome shotgun (WGS) entry which is preliminary data.</text>
</comment>
<dbReference type="EMBL" id="WWBZ02000022">
    <property type="protein sequence ID" value="KAF4307412.1"/>
    <property type="molecule type" value="Genomic_DNA"/>
</dbReference>
<dbReference type="PANTHER" id="PTHR16166">
    <property type="entry name" value="VACUOLAR PROTEIN SORTING-ASSOCIATED PROTEIN VPS13"/>
    <property type="match status" value="1"/>
</dbReference>
<comment type="similarity">
    <text evidence="1">Belongs to the VPS13 family.</text>
</comment>
<dbReference type="AlphaFoldDB" id="A0A8H4IUA7"/>
<feature type="compositionally biased region" description="Low complexity" evidence="2">
    <location>
        <begin position="169"/>
        <end position="179"/>
    </location>
</feature>